<evidence type="ECO:0000313" key="3">
    <source>
        <dbReference type="Proteomes" id="UP000436522"/>
    </source>
</evidence>
<feature type="region of interest" description="Disordered" evidence="1">
    <location>
        <begin position="1"/>
        <end position="20"/>
    </location>
</feature>
<dbReference type="OrthoDB" id="502334at2"/>
<dbReference type="EMBL" id="BLIV01000002">
    <property type="protein sequence ID" value="GFE49088.1"/>
    <property type="molecule type" value="Genomic_DNA"/>
</dbReference>
<dbReference type="RefSeq" id="WP_159974980.1">
    <property type="nucleotide sequence ID" value="NZ_BLIV01000002.1"/>
</dbReference>
<proteinExistence type="predicted"/>
<reference evidence="2 3" key="1">
    <citation type="submission" date="2019-12" db="EMBL/GenBank/DDBJ databases">
        <title>Roseobacter cerasinus sp. nov., isolated from seawater around aquaculture.</title>
        <authorList>
            <person name="Muramatsu S."/>
            <person name="Takabe Y."/>
            <person name="Mori K."/>
            <person name="Takaichi S."/>
            <person name="Hanada S."/>
        </authorList>
    </citation>
    <scope>NUCLEOTIDE SEQUENCE [LARGE SCALE GENOMIC DNA]</scope>
    <source>
        <strain evidence="2 3">AI77</strain>
    </source>
</reference>
<sequence>MPHLWLRTEQRDTETRTGLTPKDASALISAGVTISVEVIPDSACTETGVPLSRATADLM</sequence>
<feature type="compositionally biased region" description="Basic and acidic residues" evidence="1">
    <location>
        <begin position="1"/>
        <end position="15"/>
    </location>
</feature>
<dbReference type="SUPFAM" id="SSF52283">
    <property type="entry name" value="Formate/glycerate dehydrogenase catalytic domain-like"/>
    <property type="match status" value="1"/>
</dbReference>
<protein>
    <submittedName>
        <fullName evidence="2">Uncharacterized protein</fullName>
    </submittedName>
</protein>
<comment type="caution">
    <text evidence="2">The sequence shown here is derived from an EMBL/GenBank/DDBJ whole genome shotgun (WGS) entry which is preliminary data.</text>
</comment>
<gene>
    <name evidence="2" type="ORF">So717_08410</name>
</gene>
<dbReference type="Proteomes" id="UP000436522">
    <property type="component" value="Unassembled WGS sequence"/>
</dbReference>
<dbReference type="AlphaFoldDB" id="A0A640VKW9"/>
<organism evidence="2 3">
    <name type="scientific">Roseobacter cerasinus</name>
    <dbReference type="NCBI Taxonomy" id="2602289"/>
    <lineage>
        <taxon>Bacteria</taxon>
        <taxon>Pseudomonadati</taxon>
        <taxon>Pseudomonadota</taxon>
        <taxon>Alphaproteobacteria</taxon>
        <taxon>Rhodobacterales</taxon>
        <taxon>Roseobacteraceae</taxon>
        <taxon>Roseobacter</taxon>
    </lineage>
</organism>
<evidence type="ECO:0000256" key="1">
    <source>
        <dbReference type="SAM" id="MobiDB-lite"/>
    </source>
</evidence>
<name>A0A640VKW9_9RHOB</name>
<accession>A0A640VKW9</accession>
<keyword evidence="3" id="KW-1185">Reference proteome</keyword>
<evidence type="ECO:0000313" key="2">
    <source>
        <dbReference type="EMBL" id="GFE49088.1"/>
    </source>
</evidence>
<dbReference type="Gene3D" id="3.40.50.720">
    <property type="entry name" value="NAD(P)-binding Rossmann-like Domain"/>
    <property type="match status" value="1"/>
</dbReference>